<dbReference type="EC" id="2.1.-.-" evidence="1"/>
<keyword evidence="2" id="KW-1185">Reference proteome</keyword>
<keyword evidence="1" id="KW-0808">Transferase</keyword>
<dbReference type="SUPFAM" id="SSF53335">
    <property type="entry name" value="S-adenosyl-L-methionine-dependent methyltransferases"/>
    <property type="match status" value="1"/>
</dbReference>
<dbReference type="Proteomes" id="UP001176468">
    <property type="component" value="Unassembled WGS sequence"/>
</dbReference>
<dbReference type="GO" id="GO:0008168">
    <property type="term" value="F:methyltransferase activity"/>
    <property type="evidence" value="ECO:0007669"/>
    <property type="project" value="UniProtKB-KW"/>
</dbReference>
<reference evidence="1" key="1">
    <citation type="submission" date="2023-07" db="EMBL/GenBank/DDBJ databases">
        <authorList>
            <person name="Kim M.K."/>
        </authorList>
    </citation>
    <scope>NUCLEOTIDE SEQUENCE</scope>
    <source>
        <strain evidence="1">CA1-15</strain>
    </source>
</reference>
<dbReference type="GO" id="GO:0032259">
    <property type="term" value="P:methylation"/>
    <property type="evidence" value="ECO:0007669"/>
    <property type="project" value="UniProtKB-KW"/>
</dbReference>
<proteinExistence type="predicted"/>
<dbReference type="Gene3D" id="3.40.50.150">
    <property type="entry name" value="Vaccinia Virus protein VP39"/>
    <property type="match status" value="1"/>
</dbReference>
<accession>A0ABT8ZZ76</accession>
<gene>
    <name evidence="1" type="ORF">Q5H94_11130</name>
</gene>
<dbReference type="InterPro" id="IPR029063">
    <property type="entry name" value="SAM-dependent_MTases_sf"/>
</dbReference>
<evidence type="ECO:0000313" key="2">
    <source>
        <dbReference type="Proteomes" id="UP001176468"/>
    </source>
</evidence>
<dbReference type="Pfam" id="PF05401">
    <property type="entry name" value="NodS"/>
    <property type="match status" value="1"/>
</dbReference>
<comment type="caution">
    <text evidence="1">The sequence shown here is derived from an EMBL/GenBank/DDBJ whole genome shotgun (WGS) entry which is preliminary data.</text>
</comment>
<organism evidence="1 2">
    <name type="scientific">Sphingomonas immobilis</name>
    <dbReference type="NCBI Taxonomy" id="3063997"/>
    <lineage>
        <taxon>Bacteria</taxon>
        <taxon>Pseudomonadati</taxon>
        <taxon>Pseudomonadota</taxon>
        <taxon>Alphaproteobacteria</taxon>
        <taxon>Sphingomonadales</taxon>
        <taxon>Sphingomonadaceae</taxon>
        <taxon>Sphingomonas</taxon>
    </lineage>
</organism>
<dbReference type="CDD" id="cd02440">
    <property type="entry name" value="AdoMet_MTases"/>
    <property type="match status" value="1"/>
</dbReference>
<dbReference type="EMBL" id="JAUQSZ010000007">
    <property type="protein sequence ID" value="MDO7842881.1"/>
    <property type="molecule type" value="Genomic_DNA"/>
</dbReference>
<sequence>MKPIDLGGFDRKFASDDDPWCTFSDRAEARKRRAILHGVGEGPIGRVLELAAGNGSNSVALAKVARRLDATEGTQNGTDLVKRAVGDMPRVQVRRLVLPGRFPRQTYDTIVVAEVLYYLTKTDMTRVARDVTRALRPGGRLILAHHRVDFPDFLQHADGLHHVFLTATGSAWREVVRVRTGRWSVQSFKNSIPRALP</sequence>
<protein>
    <submittedName>
        <fullName evidence="1">Class I SAM-dependent methyltransferase</fullName>
        <ecNumber evidence="1">2.1.-.-</ecNumber>
    </submittedName>
</protein>
<dbReference type="InterPro" id="IPR008715">
    <property type="entry name" value="SAM-MeTfrase_NodS-like"/>
</dbReference>
<name>A0ABT8ZZ76_9SPHN</name>
<dbReference type="RefSeq" id="WP_304561343.1">
    <property type="nucleotide sequence ID" value="NZ_JAUQSZ010000007.1"/>
</dbReference>
<keyword evidence="1" id="KW-0489">Methyltransferase</keyword>
<evidence type="ECO:0000313" key="1">
    <source>
        <dbReference type="EMBL" id="MDO7842881.1"/>
    </source>
</evidence>